<reference evidence="3 5" key="2">
    <citation type="submission" date="2020-06" db="EMBL/GenBank/DDBJ databases">
        <title>Two Listeria outbreaks in Switzerland in 2018 and 2020.</title>
        <authorList>
            <person name="Stevens M.J.A."/>
            <person name="Bloemberg G."/>
            <person name="Nusch-Inderbinnen M."/>
            <person name="Stephan R."/>
        </authorList>
    </citation>
    <scope>NUCLEOTIDE SEQUENCE [LARGE SCALE GENOMIC DNA]</scope>
    <source>
        <strain evidence="3 5">N18-0707</strain>
    </source>
</reference>
<dbReference type="InterPro" id="IPR027417">
    <property type="entry name" value="P-loop_NTPase"/>
</dbReference>
<protein>
    <recommendedName>
        <fullName evidence="6">Cell division protein FtsK</fullName>
    </recommendedName>
</protein>
<dbReference type="Proteomes" id="UP000544530">
    <property type="component" value="Unassembled WGS sequence"/>
</dbReference>
<dbReference type="RefSeq" id="WP_003726069.1">
    <property type="nucleotide sequence ID" value="NC_021827.1"/>
</dbReference>
<sequence>MRVTQSKLNGFYVFGSTLMLIVIWILLAYQNESMNQVFKAVGINFRIELQKVNNIFFVAVTMIIFPTILFWSLRNKIWEGKRALKRYFLILNLRKEMIDANYRDERHVTERVVQMPTIKVEFDNKEMTSGKLIVRDSLEFHDRLAKATFTPSLKGFKVEDFYLSDDGDWWIYNFYSVNSQIQAVFDSLEEYLNWSNETTNKFQLRIDNRLSFDLKHTLLVGATRSGKTYGLIGLLLQMINKLIHYELFFADPKNDQLRKIGNWINGKNTAYTTENIIDLIDSYNNGEKDPVSLWKRTQLQ</sequence>
<keyword evidence="1" id="KW-0812">Transmembrane</keyword>
<proteinExistence type="predicted"/>
<keyword evidence="1" id="KW-1133">Transmembrane helix</keyword>
<evidence type="ECO:0000256" key="1">
    <source>
        <dbReference type="SAM" id="Phobius"/>
    </source>
</evidence>
<keyword evidence="1" id="KW-0472">Membrane</keyword>
<evidence type="ECO:0000313" key="2">
    <source>
        <dbReference type="EMBL" id="EAC7480076.1"/>
    </source>
</evidence>
<dbReference type="Proteomes" id="UP000368512">
    <property type="component" value="Unassembled WGS sequence"/>
</dbReference>
<evidence type="ECO:0000313" key="5">
    <source>
        <dbReference type="Proteomes" id="UP000544530"/>
    </source>
</evidence>
<dbReference type="Gene3D" id="3.40.50.300">
    <property type="entry name" value="P-loop containing nucleotide triphosphate hydrolases"/>
    <property type="match status" value="1"/>
</dbReference>
<gene>
    <name evidence="2" type="ORF">DQ70_05215</name>
    <name evidence="3" type="ORF">HZJ64_03045</name>
</gene>
<feature type="transmembrane region" description="Helical" evidence="1">
    <location>
        <begin position="12"/>
        <end position="29"/>
    </location>
</feature>
<evidence type="ECO:0000313" key="3">
    <source>
        <dbReference type="EMBL" id="NYA00798.1"/>
    </source>
</evidence>
<dbReference type="EMBL" id="AAAJWF010000003">
    <property type="protein sequence ID" value="EAC7480076.1"/>
    <property type="molecule type" value="Genomic_DNA"/>
</dbReference>
<comment type="caution">
    <text evidence="2">The sequence shown here is derived from an EMBL/GenBank/DDBJ whole genome shotgun (WGS) entry which is preliminary data.</text>
</comment>
<dbReference type="SUPFAM" id="SSF52540">
    <property type="entry name" value="P-loop containing nucleoside triphosphate hydrolases"/>
    <property type="match status" value="1"/>
</dbReference>
<feature type="transmembrane region" description="Helical" evidence="1">
    <location>
        <begin position="55"/>
        <end position="73"/>
    </location>
</feature>
<accession>A0A5Z1J8C5</accession>
<name>A0A5Z1J8C5_LISMN</name>
<evidence type="ECO:0000313" key="4">
    <source>
        <dbReference type="Proteomes" id="UP000368512"/>
    </source>
</evidence>
<organism evidence="2 4">
    <name type="scientific">Listeria monocytogenes</name>
    <dbReference type="NCBI Taxonomy" id="1639"/>
    <lineage>
        <taxon>Bacteria</taxon>
        <taxon>Bacillati</taxon>
        <taxon>Bacillota</taxon>
        <taxon>Bacilli</taxon>
        <taxon>Bacillales</taxon>
        <taxon>Listeriaceae</taxon>
        <taxon>Listeria</taxon>
    </lineage>
</organism>
<dbReference type="KEGG" id="lmv:Y193_02655"/>
<dbReference type="EMBL" id="JACAVN010000002">
    <property type="protein sequence ID" value="NYA00798.1"/>
    <property type="molecule type" value="Genomic_DNA"/>
</dbReference>
<reference evidence="2 4" key="1">
    <citation type="submission" date="2018-06" db="EMBL/GenBank/DDBJ databases">
        <authorList>
            <consortium name="GenomeTrakr: Next Generation Sequencing Network for Food Pathogen Tracability"/>
        </authorList>
    </citation>
    <scope>NUCLEOTIDE SEQUENCE [LARGE SCALE GENOMIC DNA]</scope>
    <source>
        <strain evidence="2 4">CFSAN008042</strain>
    </source>
</reference>
<dbReference type="AlphaFoldDB" id="A0A5Z1J8C5"/>
<evidence type="ECO:0008006" key="6">
    <source>
        <dbReference type="Google" id="ProtNLM"/>
    </source>
</evidence>